<evidence type="ECO:0000256" key="4">
    <source>
        <dbReference type="ARBA" id="ARBA00022801"/>
    </source>
</evidence>
<evidence type="ECO:0000313" key="7">
    <source>
        <dbReference type="EMBL" id="EFS92879.1"/>
    </source>
</evidence>
<evidence type="ECO:0000256" key="5">
    <source>
        <dbReference type="ARBA" id="ARBA00022839"/>
    </source>
</evidence>
<keyword evidence="3" id="KW-0540">Nuclease</keyword>
<name>A0ABN0C6T5_9ACTN</name>
<gene>
    <name evidence="7" type="ORF">HMPREF9607_00933</name>
</gene>
<comment type="caution">
    <text evidence="7">The sequence shown here is derived from an EMBL/GenBank/DDBJ whole genome shotgun (WGS) entry which is preliminary data.</text>
</comment>
<dbReference type="Gene3D" id="3.60.21.10">
    <property type="match status" value="1"/>
</dbReference>
<dbReference type="PANTHER" id="PTHR30337">
    <property type="entry name" value="COMPONENT OF ATP-DEPENDENT DSDNA EXONUCLEASE"/>
    <property type="match status" value="1"/>
</dbReference>
<dbReference type="InterPro" id="IPR004843">
    <property type="entry name" value="Calcineurin-like_PHP"/>
</dbReference>
<dbReference type="EMBL" id="ADZU01000016">
    <property type="protein sequence ID" value="EFS92879.1"/>
    <property type="molecule type" value="Genomic_DNA"/>
</dbReference>
<dbReference type="Proteomes" id="UP000003179">
    <property type="component" value="Unassembled WGS sequence"/>
</dbReference>
<dbReference type="InterPro" id="IPR014577">
    <property type="entry name" value="UCP033093_metalloPase"/>
</dbReference>
<evidence type="ECO:0000259" key="6">
    <source>
        <dbReference type="Pfam" id="PF00149"/>
    </source>
</evidence>
<organism evidence="7 8">
    <name type="scientific">Cutibacterium modestum HL044PA1</name>
    <dbReference type="NCBI Taxonomy" id="765109"/>
    <lineage>
        <taxon>Bacteria</taxon>
        <taxon>Bacillati</taxon>
        <taxon>Actinomycetota</taxon>
        <taxon>Actinomycetes</taxon>
        <taxon>Propionibacteriales</taxon>
        <taxon>Propionibacteriaceae</taxon>
        <taxon>Cutibacterium</taxon>
        <taxon>Cutibacterium modestum</taxon>
    </lineage>
</organism>
<evidence type="ECO:0000256" key="3">
    <source>
        <dbReference type="ARBA" id="ARBA00022722"/>
    </source>
</evidence>
<protein>
    <recommendedName>
        <fullName evidence="2">Nuclease SbcCD subunit D</fullName>
    </recommendedName>
</protein>
<evidence type="ECO:0000256" key="2">
    <source>
        <dbReference type="ARBA" id="ARBA00013365"/>
    </source>
</evidence>
<dbReference type="PIRSF" id="PIRSF033093">
    <property type="entry name" value="UCP_ML1119"/>
    <property type="match status" value="1"/>
</dbReference>
<dbReference type="InterPro" id="IPR050535">
    <property type="entry name" value="DNA_Repair-Maintenance_Comp"/>
</dbReference>
<evidence type="ECO:0000313" key="8">
    <source>
        <dbReference type="Proteomes" id="UP000003179"/>
    </source>
</evidence>
<keyword evidence="8" id="KW-1185">Reference proteome</keyword>
<dbReference type="InterPro" id="IPR029052">
    <property type="entry name" value="Metallo-depent_PP-like"/>
</dbReference>
<feature type="domain" description="Calcineurin-like phosphoesterase" evidence="6">
    <location>
        <begin position="3"/>
        <end position="115"/>
    </location>
</feature>
<comment type="similarity">
    <text evidence="1">Belongs to the SbcD family.</text>
</comment>
<dbReference type="PANTHER" id="PTHR30337:SF0">
    <property type="entry name" value="NUCLEASE SBCCD SUBUNIT D"/>
    <property type="match status" value="1"/>
</dbReference>
<dbReference type="SUPFAM" id="SSF56300">
    <property type="entry name" value="Metallo-dependent phosphatases"/>
    <property type="match status" value="1"/>
</dbReference>
<keyword evidence="5" id="KW-0269">Exonuclease</keyword>
<keyword evidence="4" id="KW-0378">Hydrolase</keyword>
<dbReference type="RefSeq" id="WP_002546589.1">
    <property type="nucleotide sequence ID" value="NZ_GL383180.1"/>
</dbReference>
<dbReference type="Pfam" id="PF00149">
    <property type="entry name" value="Metallophos"/>
    <property type="match status" value="1"/>
</dbReference>
<accession>A0ABN0C6T5</accession>
<dbReference type="CDD" id="cd00840">
    <property type="entry name" value="MPP_Mre11_N"/>
    <property type="match status" value="1"/>
</dbReference>
<evidence type="ECO:0000256" key="1">
    <source>
        <dbReference type="ARBA" id="ARBA00010555"/>
    </source>
</evidence>
<reference evidence="7" key="1">
    <citation type="submission" date="2010-08" db="EMBL/GenBank/DDBJ databases">
        <authorList>
            <person name="Weinstock G."/>
            <person name="Sodergren E."/>
            <person name="Clifton S."/>
            <person name="Fulton L."/>
            <person name="Fulton B."/>
            <person name="Courtney L."/>
            <person name="Fronick C."/>
            <person name="Harrison M."/>
            <person name="Strong C."/>
            <person name="Farmer C."/>
            <person name="Delahaunty K."/>
            <person name="Markovic C."/>
            <person name="Hall O."/>
            <person name="Minx P."/>
            <person name="Tomlinson C."/>
            <person name="Mitreva M."/>
            <person name="Hou S."/>
            <person name="Chen J."/>
            <person name="Wollam A."/>
            <person name="Pepin K.H."/>
            <person name="Johnson M."/>
            <person name="Bhonagiri V."/>
            <person name="Zhang X."/>
            <person name="Suruliraj S."/>
            <person name="Warren W."/>
            <person name="Chinwalla A."/>
            <person name="Mardis E.R."/>
            <person name="Wilson R.K."/>
        </authorList>
    </citation>
    <scope>NUCLEOTIDE SEQUENCE [LARGE SCALE GENOMIC DNA]</scope>
    <source>
        <strain evidence="7">HL044PA1</strain>
    </source>
</reference>
<sequence length="395" mass="43121">MTRFLHTSDWQLGMTRHYLSKRGDDDPQARFTADRIEAVRRLGDVAHQEGCEFVVVAGNVFETQNVSAQIIARACEAMASIDIPVYLLPGNHDSLEPGCLWDGQDFLRRCPSNVHVLRDQAETQVTNGNGLVIATIVAAPLTTRHPSTDPLAKLAMSLKPTETPRILVGHGQLEGLSGDTRDALISRSPLDEAIARGALHYVALGDRHIAWPLNDDHAAIRYSGTQESTSFNEVGVGTTVIVDLGDPLTCQTIDVGTWLHARVSQEVAGEADLQILRDRLDSFDHRDRTIIRYDLHGQVTIPQQAELDEILADYETVFASLEPSENRHDLTVVGNDISLAEADVPGWVREAAEELSGMCATNDDAVAALTLLHRLVNAEEAGTAPTVAHTVEVSR</sequence>
<dbReference type="InterPro" id="IPR041796">
    <property type="entry name" value="Mre11_N"/>
</dbReference>
<proteinExistence type="inferred from homology"/>